<evidence type="ECO:0000313" key="4">
    <source>
        <dbReference type="Proteomes" id="UP000621856"/>
    </source>
</evidence>
<dbReference type="Proteomes" id="UP000818603">
    <property type="component" value="Unassembled WGS sequence"/>
</dbReference>
<reference evidence="2" key="1">
    <citation type="journal article" date="2014" name="Int. J. Syst. Evol. Microbiol.">
        <title>Complete genome sequence of Corynebacterium casei LMG S-19264T (=DSM 44701T), isolated from a smear-ripened cheese.</title>
        <authorList>
            <consortium name="US DOE Joint Genome Institute (JGI-PGF)"/>
            <person name="Walter F."/>
            <person name="Albersmeier A."/>
            <person name="Kalinowski J."/>
            <person name="Ruckert C."/>
        </authorList>
    </citation>
    <scope>NUCLEOTIDE SEQUENCE</scope>
    <source>
        <strain evidence="2">CGMCC 1.14984</strain>
    </source>
</reference>
<sequence>MKISTGIFSLVTSVAIGTAVLAFSLHGIAQDDTNSAHPALFTENGEMQRPGDLDEWIFLGSTLGQGYNPAMFDPDSPGMFQVVRMEPAAYLQFIDTGEFPDGAMFSLDFYGVEQGASVTKSGYTMGELMLTEIHLKDAERFPESGFNFYMFPPGAQTAEPLDLPNDCVTCHTTDAAHDGVFTQFYPAARQRLEQAAARD</sequence>
<name>A0A8J3ESJ5_9PROT</name>
<reference evidence="3 5" key="2">
    <citation type="submission" date="2020-02" db="EMBL/GenBank/DDBJ databases">
        <title>Genome sequence of Parvularcula flava strain NH6-79.</title>
        <authorList>
            <person name="Abdul Karim M.H."/>
            <person name="Lam M.Q."/>
            <person name="Chen S.J."/>
            <person name="Yahya A."/>
            <person name="Shahir S."/>
            <person name="Shamsir M.S."/>
            <person name="Chong C.S."/>
        </authorList>
    </citation>
    <scope>NUCLEOTIDE SEQUENCE [LARGE SCALE GENOMIC DNA]</scope>
    <source>
        <strain evidence="3 5">NH6-79</strain>
    </source>
</reference>
<evidence type="ECO:0000313" key="3">
    <source>
        <dbReference type="EMBL" id="NHK29612.1"/>
    </source>
</evidence>
<feature type="domain" description="Cytochrome P460" evidence="1">
    <location>
        <begin position="56"/>
        <end position="182"/>
    </location>
</feature>
<dbReference type="Gene3D" id="3.50.70.20">
    <property type="entry name" value="Cytochrome P460"/>
    <property type="match status" value="1"/>
</dbReference>
<dbReference type="RefSeq" id="WP_155142840.1">
    <property type="nucleotide sequence ID" value="NZ_BMGZ01000004.1"/>
</dbReference>
<dbReference type="CDD" id="cd20751">
    <property type="entry name" value="cyt_P460_Ne-like"/>
    <property type="match status" value="1"/>
</dbReference>
<dbReference type="AlphaFoldDB" id="A0A8J3ESJ5"/>
<evidence type="ECO:0000313" key="5">
    <source>
        <dbReference type="Proteomes" id="UP000818603"/>
    </source>
</evidence>
<dbReference type="Proteomes" id="UP000621856">
    <property type="component" value="Unassembled WGS sequence"/>
</dbReference>
<dbReference type="InterPro" id="IPR038142">
    <property type="entry name" value="Cytochrome_P460_sp"/>
</dbReference>
<protein>
    <submittedName>
        <fullName evidence="3">Cytochrome P460 family protein</fullName>
    </submittedName>
</protein>
<gene>
    <name evidence="3" type="ORF">FF098_017020</name>
    <name evidence="2" type="ORF">GCM10011355_31990</name>
</gene>
<accession>A0A8J3ESJ5</accession>
<dbReference type="Pfam" id="PF16694">
    <property type="entry name" value="Cytochrome_P460"/>
    <property type="match status" value="1"/>
</dbReference>
<dbReference type="EMBL" id="VCJR02000006">
    <property type="protein sequence ID" value="NHK29612.1"/>
    <property type="molecule type" value="Genomic_DNA"/>
</dbReference>
<reference evidence="2" key="3">
    <citation type="submission" date="2020-09" db="EMBL/GenBank/DDBJ databases">
        <authorList>
            <person name="Sun Q."/>
            <person name="Zhou Y."/>
        </authorList>
    </citation>
    <scope>NUCLEOTIDE SEQUENCE</scope>
    <source>
        <strain evidence="2">CGMCC 1.14984</strain>
    </source>
</reference>
<evidence type="ECO:0000313" key="2">
    <source>
        <dbReference type="EMBL" id="GGI01411.1"/>
    </source>
</evidence>
<organism evidence="2 4">
    <name type="scientific">Aquisalinus luteolus</name>
    <dbReference type="NCBI Taxonomy" id="1566827"/>
    <lineage>
        <taxon>Bacteria</taxon>
        <taxon>Pseudomonadati</taxon>
        <taxon>Pseudomonadota</taxon>
        <taxon>Alphaproteobacteria</taxon>
        <taxon>Parvularculales</taxon>
        <taxon>Parvularculaceae</taxon>
        <taxon>Aquisalinus</taxon>
    </lineage>
</organism>
<proteinExistence type="predicted"/>
<evidence type="ECO:0000259" key="1">
    <source>
        <dbReference type="Pfam" id="PF16694"/>
    </source>
</evidence>
<dbReference type="EMBL" id="BMGZ01000004">
    <property type="protein sequence ID" value="GGI01411.1"/>
    <property type="molecule type" value="Genomic_DNA"/>
</dbReference>
<dbReference type="InterPro" id="IPR032033">
    <property type="entry name" value="Cytochrome_P460"/>
</dbReference>
<keyword evidence="5" id="KW-1185">Reference proteome</keyword>
<comment type="caution">
    <text evidence="2">The sequence shown here is derived from an EMBL/GenBank/DDBJ whole genome shotgun (WGS) entry which is preliminary data.</text>
</comment>